<sequence>MASSDTNHISHDSIYEVLLRLPIDQYRAQIKKLQDSEAEIKAVSVNYAALLKEKEDYISRINEVNSSLKQNLMFVEMSHIRNDLNHEISEIEKENSSLKTEKDKLVVALKASTKNFRPDVSETLSTLSNSVDEVHRKNILVKRRWNNPCGKWREI</sequence>
<evidence type="ECO:0000313" key="3">
    <source>
        <dbReference type="Proteomes" id="UP001237642"/>
    </source>
</evidence>
<feature type="coiled-coil region" evidence="1">
    <location>
        <begin position="23"/>
        <end position="53"/>
    </location>
</feature>
<comment type="caution">
    <text evidence="2">The sequence shown here is derived from an EMBL/GenBank/DDBJ whole genome shotgun (WGS) entry which is preliminary data.</text>
</comment>
<evidence type="ECO:0000256" key="1">
    <source>
        <dbReference type="SAM" id="Coils"/>
    </source>
</evidence>
<dbReference type="EMBL" id="JAUIZM010000007">
    <property type="protein sequence ID" value="KAK1376709.1"/>
    <property type="molecule type" value="Genomic_DNA"/>
</dbReference>
<feature type="coiled-coil region" evidence="1">
    <location>
        <begin position="81"/>
        <end position="108"/>
    </location>
</feature>
<protein>
    <submittedName>
        <fullName evidence="2">Uncharacterized protein</fullName>
    </submittedName>
</protein>
<keyword evidence="3" id="KW-1185">Reference proteome</keyword>
<keyword evidence="1" id="KW-0175">Coiled coil</keyword>
<dbReference type="AlphaFoldDB" id="A0AAD8I1G2"/>
<name>A0AAD8I1G2_9APIA</name>
<reference evidence="2" key="2">
    <citation type="submission" date="2023-05" db="EMBL/GenBank/DDBJ databases">
        <authorList>
            <person name="Schelkunov M.I."/>
        </authorList>
    </citation>
    <scope>NUCLEOTIDE SEQUENCE</scope>
    <source>
        <strain evidence="2">Hsosn_3</strain>
        <tissue evidence="2">Leaf</tissue>
    </source>
</reference>
<gene>
    <name evidence="2" type="ORF">POM88_032902</name>
</gene>
<accession>A0AAD8I1G2</accession>
<organism evidence="2 3">
    <name type="scientific">Heracleum sosnowskyi</name>
    <dbReference type="NCBI Taxonomy" id="360622"/>
    <lineage>
        <taxon>Eukaryota</taxon>
        <taxon>Viridiplantae</taxon>
        <taxon>Streptophyta</taxon>
        <taxon>Embryophyta</taxon>
        <taxon>Tracheophyta</taxon>
        <taxon>Spermatophyta</taxon>
        <taxon>Magnoliopsida</taxon>
        <taxon>eudicotyledons</taxon>
        <taxon>Gunneridae</taxon>
        <taxon>Pentapetalae</taxon>
        <taxon>asterids</taxon>
        <taxon>campanulids</taxon>
        <taxon>Apiales</taxon>
        <taxon>Apiaceae</taxon>
        <taxon>Apioideae</taxon>
        <taxon>apioid superclade</taxon>
        <taxon>Tordylieae</taxon>
        <taxon>Tordyliinae</taxon>
        <taxon>Heracleum</taxon>
    </lineage>
</organism>
<dbReference type="Proteomes" id="UP001237642">
    <property type="component" value="Unassembled WGS sequence"/>
</dbReference>
<proteinExistence type="predicted"/>
<evidence type="ECO:0000313" key="2">
    <source>
        <dbReference type="EMBL" id="KAK1376709.1"/>
    </source>
</evidence>
<reference evidence="2" key="1">
    <citation type="submission" date="2023-02" db="EMBL/GenBank/DDBJ databases">
        <title>Genome of toxic invasive species Heracleum sosnowskyi carries increased number of genes despite the absence of recent whole-genome duplications.</title>
        <authorList>
            <person name="Schelkunov M."/>
            <person name="Shtratnikova V."/>
            <person name="Makarenko M."/>
            <person name="Klepikova A."/>
            <person name="Omelchenko D."/>
            <person name="Novikova G."/>
            <person name="Obukhova E."/>
            <person name="Bogdanov V."/>
            <person name="Penin A."/>
            <person name="Logacheva M."/>
        </authorList>
    </citation>
    <scope>NUCLEOTIDE SEQUENCE</scope>
    <source>
        <strain evidence="2">Hsosn_3</strain>
        <tissue evidence="2">Leaf</tissue>
    </source>
</reference>